<keyword evidence="1" id="KW-0067">ATP-binding</keyword>
<proteinExistence type="predicted"/>
<dbReference type="GeneID" id="78820304"/>
<dbReference type="EMBL" id="JBHTAS010000001">
    <property type="protein sequence ID" value="MFC7140031.1"/>
    <property type="molecule type" value="Genomic_DNA"/>
</dbReference>
<dbReference type="Proteomes" id="UP001596432">
    <property type="component" value="Unassembled WGS sequence"/>
</dbReference>
<reference evidence="1 2" key="1">
    <citation type="journal article" date="2019" name="Int. J. Syst. Evol. Microbiol.">
        <title>The Global Catalogue of Microorganisms (GCM) 10K type strain sequencing project: providing services to taxonomists for standard genome sequencing and annotation.</title>
        <authorList>
            <consortium name="The Broad Institute Genomics Platform"/>
            <consortium name="The Broad Institute Genome Sequencing Center for Infectious Disease"/>
            <person name="Wu L."/>
            <person name="Ma J."/>
        </authorList>
    </citation>
    <scope>NUCLEOTIDE SEQUENCE [LARGE SCALE GENOMIC DNA]</scope>
    <source>
        <strain evidence="1 2">XZYJT29</strain>
    </source>
</reference>
<dbReference type="PANTHER" id="PTHR42957:SF1">
    <property type="entry name" value="HELICASE MJ1565-RELATED"/>
    <property type="match status" value="1"/>
</dbReference>
<dbReference type="PANTHER" id="PTHR42957">
    <property type="entry name" value="HELICASE MJ1565-RELATED"/>
    <property type="match status" value="1"/>
</dbReference>
<dbReference type="SUPFAM" id="SSF52540">
    <property type="entry name" value="P-loop containing nucleoside triphosphate hydrolases"/>
    <property type="match status" value="1"/>
</dbReference>
<evidence type="ECO:0000313" key="2">
    <source>
        <dbReference type="Proteomes" id="UP001596432"/>
    </source>
</evidence>
<dbReference type="AlphaFoldDB" id="A0ABD5Y1C9"/>
<evidence type="ECO:0000313" key="1">
    <source>
        <dbReference type="EMBL" id="MFC7140031.1"/>
    </source>
</evidence>
<dbReference type="InterPro" id="IPR027417">
    <property type="entry name" value="P-loop_NTPase"/>
</dbReference>
<organism evidence="1 2">
    <name type="scientific">Halosimplex aquaticum</name>
    <dbReference type="NCBI Taxonomy" id="3026162"/>
    <lineage>
        <taxon>Archaea</taxon>
        <taxon>Methanobacteriati</taxon>
        <taxon>Methanobacteriota</taxon>
        <taxon>Stenosarchaea group</taxon>
        <taxon>Halobacteria</taxon>
        <taxon>Halobacteriales</taxon>
        <taxon>Haloarculaceae</taxon>
        <taxon>Halosimplex</taxon>
    </lineage>
</organism>
<keyword evidence="2" id="KW-1185">Reference proteome</keyword>
<comment type="caution">
    <text evidence="1">The sequence shown here is derived from an EMBL/GenBank/DDBJ whole genome shotgun (WGS) entry which is preliminary data.</text>
</comment>
<accession>A0ABD5Y1C9</accession>
<dbReference type="GO" id="GO:0005524">
    <property type="term" value="F:ATP binding"/>
    <property type="evidence" value="ECO:0007669"/>
    <property type="project" value="UniProtKB-KW"/>
</dbReference>
<sequence>MNLLLAAISGWGKSYHAQGIMEESISDYSHFIVLDFCDEYRGLVKAGLASHAIVGEVEAGLGVSGWMDVLEQNKKVVLARVESMTVDEWRQVCADVIEAGRRLDDPLFAIDEAHFVAPQGEKCPKPITGLATTGRGEGASALWITQRLSTLEETVIAQCQSRMLGGFNTDSDLNKIEDPLEYPVDAHNAGGHDVRGLPEDLHADDEGGISVRRWENGDGDTVGSEWLFSDDSGDMKRINTRGMDMQTTHYGSQGNPISLPTY</sequence>
<dbReference type="InterPro" id="IPR008571">
    <property type="entry name" value="HerA-like"/>
</dbReference>
<gene>
    <name evidence="1" type="ORF">ACFQMA_09315</name>
</gene>
<protein>
    <submittedName>
        <fullName evidence="1">ATP-binding protein</fullName>
    </submittedName>
</protein>
<keyword evidence="1" id="KW-0547">Nucleotide-binding</keyword>
<dbReference type="Gene3D" id="3.40.50.300">
    <property type="entry name" value="P-loop containing nucleotide triphosphate hydrolases"/>
    <property type="match status" value="1"/>
</dbReference>
<name>A0ABD5Y1C9_9EURY</name>
<dbReference type="RefSeq" id="WP_274325598.1">
    <property type="nucleotide sequence ID" value="NZ_CP118158.1"/>
</dbReference>